<dbReference type="KEGG" id="tun:J9260_10040"/>
<protein>
    <submittedName>
        <fullName evidence="2">PIN domain-containing protein</fullName>
    </submittedName>
</protein>
<dbReference type="Proteomes" id="UP000672009">
    <property type="component" value="Chromosome"/>
</dbReference>
<evidence type="ECO:0000313" key="2">
    <source>
        <dbReference type="EMBL" id="QTR52095.1"/>
    </source>
</evidence>
<dbReference type="InterPro" id="IPR029060">
    <property type="entry name" value="PIN-like_dom_sf"/>
</dbReference>
<dbReference type="SUPFAM" id="SSF88723">
    <property type="entry name" value="PIN domain-like"/>
    <property type="match status" value="1"/>
</dbReference>
<evidence type="ECO:0000259" key="1">
    <source>
        <dbReference type="Pfam" id="PF01850"/>
    </source>
</evidence>
<dbReference type="RefSeq" id="WP_210217655.1">
    <property type="nucleotide sequence ID" value="NZ_CP072793.1"/>
</dbReference>
<dbReference type="InterPro" id="IPR002716">
    <property type="entry name" value="PIN_dom"/>
</dbReference>
<accession>A0A975F7Z6</accession>
<reference evidence="2" key="1">
    <citation type="submission" date="2021-04" db="EMBL/GenBank/DDBJ databases">
        <title>Genomics, taxonomy and metabolism of representatives of sulfur bacteria of the genus Thiothrix: Thiothrix fructosivorans QT, Thiothrix unzii A1T and three new species, Thiothrix subterranea sp. nov., Thiothrix litoralis sp. nov. and 'Candidatus Thiothrix anitrata' sp. nov.</title>
        <authorList>
            <person name="Ravin N.V."/>
            <person name="Smolyakov D."/>
            <person name="Rudenko T.S."/>
            <person name="Mardanov A.V."/>
            <person name="Beletsky A.V."/>
            <person name="Markov N.D."/>
            <person name="Fomenkov A.I."/>
            <person name="Roberts R.J."/>
            <person name="Karnachuk O.V."/>
            <person name="Novikov A."/>
            <person name="Grabovich M.Y."/>
        </authorList>
    </citation>
    <scope>NUCLEOTIDE SEQUENCE</scope>
    <source>
        <strain evidence="2">A1</strain>
    </source>
</reference>
<dbReference type="AlphaFoldDB" id="A0A975F7Z6"/>
<evidence type="ECO:0000313" key="3">
    <source>
        <dbReference type="Proteomes" id="UP000672009"/>
    </source>
</evidence>
<dbReference type="EMBL" id="CP072793">
    <property type="protein sequence ID" value="QTR52095.1"/>
    <property type="molecule type" value="Genomic_DNA"/>
</dbReference>
<gene>
    <name evidence="2" type="ORF">J9260_10040</name>
</gene>
<feature type="domain" description="PIN" evidence="1">
    <location>
        <begin position="4"/>
        <end position="124"/>
    </location>
</feature>
<organism evidence="2 3">
    <name type="scientific">Thiothrix unzii</name>
    <dbReference type="NCBI Taxonomy" id="111769"/>
    <lineage>
        <taxon>Bacteria</taxon>
        <taxon>Pseudomonadati</taxon>
        <taxon>Pseudomonadota</taxon>
        <taxon>Gammaproteobacteria</taxon>
        <taxon>Thiotrichales</taxon>
        <taxon>Thiotrichaceae</taxon>
        <taxon>Thiothrix</taxon>
    </lineage>
</organism>
<proteinExistence type="predicted"/>
<dbReference type="Pfam" id="PF01850">
    <property type="entry name" value="PIN"/>
    <property type="match status" value="1"/>
</dbReference>
<sequence length="127" mass="14566">MTLLIDTNIIIRYLVGDHAELLAKSTELFARVERGEQDIIILDSVVMEAFFVLTKFYQLPKAEVIDDLKTILAFAGVINDDKFQIIETLNLVLYKNIDFVDALLCVKSKLYGLELFSFDDRLNKRCS</sequence>
<name>A0A975F7Z6_9GAMM</name>
<keyword evidence="3" id="KW-1185">Reference proteome</keyword>
<dbReference type="Gene3D" id="3.40.50.1010">
    <property type="entry name" value="5'-nuclease"/>
    <property type="match status" value="1"/>
</dbReference>